<dbReference type="PANTHER" id="PTHR30483">
    <property type="entry name" value="LEUCINE-SPECIFIC-BINDING PROTEIN"/>
    <property type="match status" value="1"/>
</dbReference>
<evidence type="ECO:0000313" key="5">
    <source>
        <dbReference type="EMBL" id="RII83457.1"/>
    </source>
</evidence>
<dbReference type="Gene3D" id="3.40.50.2300">
    <property type="match status" value="2"/>
</dbReference>
<evidence type="ECO:0000256" key="2">
    <source>
        <dbReference type="ARBA" id="ARBA00022729"/>
    </source>
</evidence>
<dbReference type="Proteomes" id="UP000266483">
    <property type="component" value="Unassembled WGS sequence"/>
</dbReference>
<evidence type="ECO:0000259" key="4">
    <source>
        <dbReference type="Pfam" id="PF13458"/>
    </source>
</evidence>
<feature type="signal peptide" evidence="3">
    <location>
        <begin position="1"/>
        <end position="27"/>
    </location>
</feature>
<evidence type="ECO:0000256" key="3">
    <source>
        <dbReference type="SAM" id="SignalP"/>
    </source>
</evidence>
<keyword evidence="8" id="KW-1185">Reference proteome</keyword>
<comment type="similarity">
    <text evidence="1">Belongs to the leucine-binding protein family.</text>
</comment>
<dbReference type="InterPro" id="IPR028082">
    <property type="entry name" value="Peripla_BP_I"/>
</dbReference>
<evidence type="ECO:0000313" key="8">
    <source>
        <dbReference type="Proteomes" id="UP000266483"/>
    </source>
</evidence>
<accession>A0A3A1YVK6</accession>
<dbReference type="AlphaFoldDB" id="A0A3A1YVK6"/>
<dbReference type="EMBL" id="NQYH01000003">
    <property type="protein sequence ID" value="RIY41541.1"/>
    <property type="molecule type" value="Genomic_DNA"/>
</dbReference>
<dbReference type="EMBL" id="NQOU01000002">
    <property type="protein sequence ID" value="RII83457.1"/>
    <property type="molecule type" value="Genomic_DNA"/>
</dbReference>
<dbReference type="Pfam" id="PF13458">
    <property type="entry name" value="Peripla_BP_6"/>
    <property type="match status" value="1"/>
</dbReference>
<gene>
    <name evidence="5" type="ORF">CJO09_07635</name>
    <name evidence="6" type="ORF">CJP73_06080</name>
</gene>
<evidence type="ECO:0000313" key="6">
    <source>
        <dbReference type="EMBL" id="RIY41541.1"/>
    </source>
</evidence>
<sequence>MRRQTMKRNLKAVLAVSLAALAFQAHAEDKIKLGFIAALSGPLGVLGAEQQRGLDLALEHLNNRLGGREVELYTADSRAVPGVAVQEISKLVDKENVDVITGGTASNEIMAMVKPIEAAGLTLLGTNGGPSPLAGKDCTPNYYSIAFQNDQWSEAMGRYMNEQGIKRAYFIGMDYQAGWDHVGGAERTFKGENLGKIFTPQSQLDFSAELAQIRAAKPEAVFAFYPGSAAVAFVKQYAQSGLDIPLFSSAGVDTLFLPAFDDAAIGSVFSSHYNAGIENEANKQFVADFTKEFGRKPSLYAASQYDAIMLLDKVVAQLPAGEIDRKKLQELIGSTPFTSVRGDFKFNHNHMPIQNIYAQRIEKGEDGKLALNLIGVASENVEDRYAAECPMGK</sequence>
<organism evidence="6 7">
    <name type="scientific">Neopusillimonas maritima</name>
    <dbReference type="NCBI Taxonomy" id="2026239"/>
    <lineage>
        <taxon>Bacteria</taxon>
        <taxon>Pseudomonadati</taxon>
        <taxon>Pseudomonadota</taxon>
        <taxon>Betaproteobacteria</taxon>
        <taxon>Burkholderiales</taxon>
        <taxon>Alcaligenaceae</taxon>
        <taxon>Neopusillimonas</taxon>
    </lineage>
</organism>
<keyword evidence="2 3" id="KW-0732">Signal</keyword>
<dbReference type="InterPro" id="IPR028081">
    <property type="entry name" value="Leu-bd"/>
</dbReference>
<reference evidence="7 8" key="1">
    <citation type="submission" date="2017-08" db="EMBL/GenBank/DDBJ databases">
        <title>Pusillimonas indicus sp. nov., a member of the family Alcaligenaceae isolated from surface seawater.</title>
        <authorList>
            <person name="Li J."/>
        </authorList>
    </citation>
    <scope>NUCLEOTIDE SEQUENCE [LARGE SCALE GENOMIC DNA]</scope>
    <source>
        <strain evidence="5 8">17-4A</strain>
        <strain evidence="6 7">L52-1-41</strain>
    </source>
</reference>
<feature type="chain" id="PRO_5017383000" description="Leucine-binding protein domain-containing protein" evidence="3">
    <location>
        <begin position="28"/>
        <end position="393"/>
    </location>
</feature>
<name>A0A3A1YVK6_9BURK</name>
<protein>
    <recommendedName>
        <fullName evidence="4">Leucine-binding protein domain-containing protein</fullName>
    </recommendedName>
</protein>
<feature type="domain" description="Leucine-binding protein" evidence="4">
    <location>
        <begin position="30"/>
        <end position="364"/>
    </location>
</feature>
<evidence type="ECO:0000313" key="7">
    <source>
        <dbReference type="Proteomes" id="UP000266206"/>
    </source>
</evidence>
<dbReference type="InterPro" id="IPR051010">
    <property type="entry name" value="BCAA_transport"/>
</dbReference>
<dbReference type="Proteomes" id="UP000266206">
    <property type="component" value="Unassembled WGS sequence"/>
</dbReference>
<comment type="caution">
    <text evidence="6">The sequence shown here is derived from an EMBL/GenBank/DDBJ whole genome shotgun (WGS) entry which is preliminary data.</text>
</comment>
<evidence type="ECO:0000256" key="1">
    <source>
        <dbReference type="ARBA" id="ARBA00010062"/>
    </source>
</evidence>
<dbReference type="SUPFAM" id="SSF53822">
    <property type="entry name" value="Periplasmic binding protein-like I"/>
    <property type="match status" value="1"/>
</dbReference>
<proteinExistence type="inferred from homology"/>
<dbReference type="PANTHER" id="PTHR30483:SF6">
    <property type="entry name" value="PERIPLASMIC BINDING PROTEIN OF ABC TRANSPORTER FOR NATURAL AMINO ACIDS"/>
    <property type="match status" value="1"/>
</dbReference>